<evidence type="ECO:0000256" key="5">
    <source>
        <dbReference type="ARBA" id="ARBA00022553"/>
    </source>
</evidence>
<keyword evidence="10" id="KW-0067">ATP-binding</keyword>
<dbReference type="SMART" id="SM00387">
    <property type="entry name" value="HATPase_c"/>
    <property type="match status" value="1"/>
</dbReference>
<keyword evidence="7 14" id="KW-0812">Transmembrane</keyword>
<organism evidence="16 17">
    <name type="scientific">Rubrivivax albus</name>
    <dbReference type="NCBI Taxonomy" id="2499835"/>
    <lineage>
        <taxon>Bacteria</taxon>
        <taxon>Pseudomonadati</taxon>
        <taxon>Pseudomonadota</taxon>
        <taxon>Betaproteobacteria</taxon>
        <taxon>Burkholderiales</taxon>
        <taxon>Sphaerotilaceae</taxon>
        <taxon>Rubrivivax</taxon>
    </lineage>
</organism>
<dbReference type="SUPFAM" id="SSF47384">
    <property type="entry name" value="Homodimeric domain of signal transducing histidine kinase"/>
    <property type="match status" value="1"/>
</dbReference>
<evidence type="ECO:0000259" key="15">
    <source>
        <dbReference type="PROSITE" id="PS50109"/>
    </source>
</evidence>
<sequence>MNKNRASRGQERKLLISLRSGEPPDTGAPGLGGANDPEQGVVGAQGGARRFRLTRWFGLVSMALVAAITASSVSLLGWFVTQRMLWQEGTLTRDFVQSLILVETPLQRFLAAPGPLPPDVLVSFEHIARIPDVLRANVYDRQRRVIWSSDPTLIGRQFGPNPELDLALRGDVVVEKVDAGDELDTKAEHVALVTPEALFVEIYVPVRDAAGQEVLGAIEFYKHPRGLTLLLADLRRWITLGALAFGALLFLALFGLVRRADRIMQSQERRLLDNEALAVVGEMASVVAHGIRNPLATIRSSAELVQELAPAARTEAADIVAQCDRLGAWLREWLGYAADTPLRPAALALAPLVHSACDEVAIAAQRRRVQLQAELPEDLPPVLADPLLVGQVLRSVLANALEALPRGGRVCFDARADATTLTLGVQDDGPGLSKEARQRAGQPLFTTKPQGLGVGLALARRVLRRHGGQLRIDDAAGGGTRVEITLRRAAA</sequence>
<evidence type="ECO:0000256" key="7">
    <source>
        <dbReference type="ARBA" id="ARBA00022692"/>
    </source>
</evidence>
<feature type="domain" description="Histidine kinase" evidence="15">
    <location>
        <begin position="286"/>
        <end position="490"/>
    </location>
</feature>
<comment type="caution">
    <text evidence="16">The sequence shown here is derived from an EMBL/GenBank/DDBJ whole genome shotgun (WGS) entry which is preliminary data.</text>
</comment>
<keyword evidence="8" id="KW-0547">Nucleotide-binding</keyword>
<dbReference type="Pfam" id="PF02518">
    <property type="entry name" value="HATPase_c"/>
    <property type="match status" value="1"/>
</dbReference>
<evidence type="ECO:0000256" key="2">
    <source>
        <dbReference type="ARBA" id="ARBA00004651"/>
    </source>
</evidence>
<keyword evidence="9 16" id="KW-0418">Kinase</keyword>
<dbReference type="OrthoDB" id="224978at2"/>
<dbReference type="SUPFAM" id="SSF55874">
    <property type="entry name" value="ATPase domain of HSP90 chaperone/DNA topoisomerase II/histidine kinase"/>
    <property type="match status" value="1"/>
</dbReference>
<dbReference type="InterPro" id="IPR003594">
    <property type="entry name" value="HATPase_dom"/>
</dbReference>
<comment type="catalytic activity">
    <reaction evidence="1">
        <text>ATP + protein L-histidine = ADP + protein N-phospho-L-histidine.</text>
        <dbReference type="EC" id="2.7.13.3"/>
    </reaction>
</comment>
<dbReference type="InterPro" id="IPR003661">
    <property type="entry name" value="HisK_dim/P_dom"/>
</dbReference>
<dbReference type="CDD" id="cd00082">
    <property type="entry name" value="HisKA"/>
    <property type="match status" value="1"/>
</dbReference>
<dbReference type="InterPro" id="IPR036097">
    <property type="entry name" value="HisK_dim/P_sf"/>
</dbReference>
<accession>A0A3S2WWN3</accession>
<dbReference type="Gene3D" id="3.30.565.10">
    <property type="entry name" value="Histidine kinase-like ATPase, C-terminal domain"/>
    <property type="match status" value="1"/>
</dbReference>
<dbReference type="Gene3D" id="1.10.287.130">
    <property type="match status" value="1"/>
</dbReference>
<keyword evidence="11 14" id="KW-1133">Transmembrane helix</keyword>
<keyword evidence="4" id="KW-1003">Cell membrane</keyword>
<keyword evidence="14" id="KW-0472">Membrane</keyword>
<evidence type="ECO:0000313" key="16">
    <source>
        <dbReference type="EMBL" id="RVT53519.1"/>
    </source>
</evidence>
<dbReference type="PROSITE" id="PS50109">
    <property type="entry name" value="HIS_KIN"/>
    <property type="match status" value="1"/>
</dbReference>
<dbReference type="EMBL" id="SACT01000001">
    <property type="protein sequence ID" value="RVT53519.1"/>
    <property type="molecule type" value="Genomic_DNA"/>
</dbReference>
<evidence type="ECO:0000256" key="3">
    <source>
        <dbReference type="ARBA" id="ARBA00012438"/>
    </source>
</evidence>
<gene>
    <name evidence="16" type="ORF">ENE75_01040</name>
</gene>
<feature type="region of interest" description="Disordered" evidence="13">
    <location>
        <begin position="19"/>
        <end position="39"/>
    </location>
</feature>
<protein>
    <recommendedName>
        <fullName evidence="3">histidine kinase</fullName>
        <ecNumber evidence="3">2.7.13.3</ecNumber>
    </recommendedName>
</protein>
<feature type="transmembrane region" description="Helical" evidence="14">
    <location>
        <begin position="56"/>
        <end position="80"/>
    </location>
</feature>
<dbReference type="GO" id="GO:0005886">
    <property type="term" value="C:plasma membrane"/>
    <property type="evidence" value="ECO:0007669"/>
    <property type="project" value="UniProtKB-SubCell"/>
</dbReference>
<dbReference type="EC" id="2.7.13.3" evidence="3"/>
<evidence type="ECO:0000256" key="6">
    <source>
        <dbReference type="ARBA" id="ARBA00022679"/>
    </source>
</evidence>
<keyword evidence="5" id="KW-0597">Phosphoprotein</keyword>
<dbReference type="InterPro" id="IPR036890">
    <property type="entry name" value="HATPase_C_sf"/>
</dbReference>
<dbReference type="AlphaFoldDB" id="A0A3S2WWN3"/>
<evidence type="ECO:0000256" key="13">
    <source>
        <dbReference type="SAM" id="MobiDB-lite"/>
    </source>
</evidence>
<keyword evidence="6" id="KW-0808">Transferase</keyword>
<evidence type="ECO:0000256" key="10">
    <source>
        <dbReference type="ARBA" id="ARBA00022840"/>
    </source>
</evidence>
<dbReference type="SUPFAM" id="SSF103190">
    <property type="entry name" value="Sensory domain-like"/>
    <property type="match status" value="1"/>
</dbReference>
<keyword evidence="12" id="KW-0902">Two-component regulatory system</keyword>
<evidence type="ECO:0000256" key="11">
    <source>
        <dbReference type="ARBA" id="ARBA00022989"/>
    </source>
</evidence>
<reference evidence="16 17" key="1">
    <citation type="submission" date="2019-01" db="EMBL/GenBank/DDBJ databases">
        <authorList>
            <person name="Chen W.-M."/>
        </authorList>
    </citation>
    <scope>NUCLEOTIDE SEQUENCE [LARGE SCALE GENOMIC DNA]</scope>
    <source>
        <strain evidence="16 17">ICH-3</strain>
    </source>
</reference>
<evidence type="ECO:0000256" key="9">
    <source>
        <dbReference type="ARBA" id="ARBA00022777"/>
    </source>
</evidence>
<dbReference type="PANTHER" id="PTHR43065:SF10">
    <property type="entry name" value="PEROXIDE STRESS-ACTIVATED HISTIDINE KINASE MAK3"/>
    <property type="match status" value="1"/>
</dbReference>
<evidence type="ECO:0000256" key="8">
    <source>
        <dbReference type="ARBA" id="ARBA00022741"/>
    </source>
</evidence>
<evidence type="ECO:0000256" key="4">
    <source>
        <dbReference type="ARBA" id="ARBA00022475"/>
    </source>
</evidence>
<dbReference type="PRINTS" id="PR00344">
    <property type="entry name" value="BCTRLSENSOR"/>
</dbReference>
<evidence type="ECO:0000256" key="12">
    <source>
        <dbReference type="ARBA" id="ARBA00023012"/>
    </source>
</evidence>
<comment type="subcellular location">
    <subcellularLocation>
        <location evidence="2">Cell membrane</location>
        <topology evidence="2">Multi-pass membrane protein</topology>
    </subcellularLocation>
</comment>
<dbReference type="InterPro" id="IPR029151">
    <property type="entry name" value="Sensor-like_sf"/>
</dbReference>
<dbReference type="Pfam" id="PF00512">
    <property type="entry name" value="HisKA"/>
    <property type="match status" value="1"/>
</dbReference>
<dbReference type="PANTHER" id="PTHR43065">
    <property type="entry name" value="SENSOR HISTIDINE KINASE"/>
    <property type="match status" value="1"/>
</dbReference>
<keyword evidence="17" id="KW-1185">Reference proteome</keyword>
<dbReference type="InterPro" id="IPR004358">
    <property type="entry name" value="Sig_transdc_His_kin-like_C"/>
</dbReference>
<dbReference type="GO" id="GO:0000155">
    <property type="term" value="F:phosphorelay sensor kinase activity"/>
    <property type="evidence" value="ECO:0007669"/>
    <property type="project" value="InterPro"/>
</dbReference>
<feature type="transmembrane region" description="Helical" evidence="14">
    <location>
        <begin position="237"/>
        <end position="257"/>
    </location>
</feature>
<evidence type="ECO:0000256" key="14">
    <source>
        <dbReference type="SAM" id="Phobius"/>
    </source>
</evidence>
<evidence type="ECO:0000313" key="17">
    <source>
        <dbReference type="Proteomes" id="UP000288178"/>
    </source>
</evidence>
<dbReference type="GO" id="GO:0005524">
    <property type="term" value="F:ATP binding"/>
    <property type="evidence" value="ECO:0007669"/>
    <property type="project" value="UniProtKB-KW"/>
</dbReference>
<evidence type="ECO:0000256" key="1">
    <source>
        <dbReference type="ARBA" id="ARBA00000085"/>
    </source>
</evidence>
<proteinExistence type="predicted"/>
<name>A0A3S2WWN3_9BURK</name>
<dbReference type="CDD" id="cd00075">
    <property type="entry name" value="HATPase"/>
    <property type="match status" value="1"/>
</dbReference>
<dbReference type="InterPro" id="IPR005467">
    <property type="entry name" value="His_kinase_dom"/>
</dbReference>
<dbReference type="Proteomes" id="UP000288178">
    <property type="component" value="Unassembled WGS sequence"/>
</dbReference>